<reference evidence="4" key="1">
    <citation type="submission" date="2023-07" db="EMBL/GenBank/DDBJ databases">
        <title>Genomic Encyclopedia of Type Strains, Phase IV (KMG-IV): sequencing the most valuable type-strain genomes for metagenomic binning, comparative biology and taxonomic classification.</title>
        <authorList>
            <person name="Goeker M."/>
        </authorList>
    </citation>
    <scope>NUCLEOTIDE SEQUENCE</scope>
    <source>
        <strain evidence="4">DSM 19569</strain>
    </source>
</reference>
<evidence type="ECO:0000259" key="3">
    <source>
        <dbReference type="SMART" id="SM00382"/>
    </source>
</evidence>
<accession>A0AAJ1WXN3</accession>
<dbReference type="InterPro" id="IPR003593">
    <property type="entry name" value="AAA+_ATPase"/>
</dbReference>
<dbReference type="GO" id="GO:0004222">
    <property type="term" value="F:metalloendopeptidase activity"/>
    <property type="evidence" value="ECO:0007669"/>
    <property type="project" value="InterPro"/>
</dbReference>
<dbReference type="PANTHER" id="PTHR23076:SF97">
    <property type="entry name" value="ATP-DEPENDENT ZINC METALLOPROTEASE YME1L1"/>
    <property type="match status" value="1"/>
</dbReference>
<dbReference type="GO" id="GO:0004176">
    <property type="term" value="F:ATP-dependent peptidase activity"/>
    <property type="evidence" value="ECO:0007669"/>
    <property type="project" value="InterPro"/>
</dbReference>
<dbReference type="InterPro" id="IPR000642">
    <property type="entry name" value="Peptidase_M41"/>
</dbReference>
<dbReference type="Gene3D" id="3.40.50.300">
    <property type="entry name" value="P-loop containing nucleotide triphosphate hydrolases"/>
    <property type="match status" value="1"/>
</dbReference>
<protein>
    <recommendedName>
        <fullName evidence="3">AAA+ ATPase domain-containing protein</fullName>
    </recommendedName>
</protein>
<keyword evidence="1" id="KW-0067">ATP-binding</keyword>
<sequence length="671" mass="70361">MSLIESARRVAAQAALDLGDDRHPADDFDTVYVQAGLAGRQDARDALPVAALLDALGPAGLRRVQGHGALALVIEVPAPDWGSRVELALRDLGSFAQVIVRMGASRSERPTEGNGNVSAVLSRGARIAGISPAPARYLPATLVQAADLFVRIGPPSNRVIASVIRAVTGKRARRLPPAVATGLSFDDITAAIRMGTSPASCIARLQSSTRALSAGDALGEDIPELASLHGYSAAMDWALALVRDLGEWRAGRLEFSQISKNCTLYSDPGLGKSSLIRSVAKAAKVPLISASVSELFTSSSGHLDGVLKAWEAKLAQAAAIAPCILFLDEIDSIPNRAAMDNRARDWWSPVVNGILASLDSTSSNITSKVIVIGATNHIGLLDAALIRPGRLHPVIRIDRPDATALAGILRQHLGVDLDGVDISGVAQLGAGSTGAEVVAWVKGARSTARAEGRRMVLADLIAQVAPTETRTPEEIRAIAAHEAAHCVCAVVLDVASMSTVTIAHRQSSEGAARGTLTPRAFLTRTQIERIAVVALAGRAMDALVGVPHTGAGGGRGSDLDRATTTVVSLHVEYGLGDSLVYRPGGAEEAMRADPALRRTVEADLLRLYAQASDLVREHRTTIEALADRLVEARVLSGDEILAIIKAGSAARTRRHRGGHGARRSRGASRLP</sequence>
<dbReference type="GO" id="GO:0005524">
    <property type="term" value="F:ATP binding"/>
    <property type="evidence" value="ECO:0007669"/>
    <property type="project" value="UniProtKB-KW"/>
</dbReference>
<evidence type="ECO:0000256" key="1">
    <source>
        <dbReference type="RuleBase" id="RU003651"/>
    </source>
</evidence>
<name>A0AAJ1WXN3_9HYPH</name>
<dbReference type="InterPro" id="IPR027417">
    <property type="entry name" value="P-loop_NTPase"/>
</dbReference>
<evidence type="ECO:0000313" key="5">
    <source>
        <dbReference type="Proteomes" id="UP001223420"/>
    </source>
</evidence>
<feature type="domain" description="AAA+ ATPase" evidence="3">
    <location>
        <begin position="258"/>
        <end position="401"/>
    </location>
</feature>
<feature type="region of interest" description="Disordered" evidence="2">
    <location>
        <begin position="652"/>
        <end position="671"/>
    </location>
</feature>
<dbReference type="Pfam" id="PF01434">
    <property type="entry name" value="Peptidase_M41"/>
    <property type="match status" value="1"/>
</dbReference>
<dbReference type="Gene3D" id="1.20.58.760">
    <property type="entry name" value="Peptidase M41"/>
    <property type="match status" value="1"/>
</dbReference>
<dbReference type="InterPro" id="IPR003960">
    <property type="entry name" value="ATPase_AAA_CS"/>
</dbReference>
<dbReference type="EMBL" id="JAUSWL010000003">
    <property type="protein sequence ID" value="MDQ0543448.1"/>
    <property type="molecule type" value="Genomic_DNA"/>
</dbReference>
<organism evidence="4 5">
    <name type="scientific">Methylobacterium brachiatum</name>
    <dbReference type="NCBI Taxonomy" id="269660"/>
    <lineage>
        <taxon>Bacteria</taxon>
        <taxon>Pseudomonadati</taxon>
        <taxon>Pseudomonadota</taxon>
        <taxon>Alphaproteobacteria</taxon>
        <taxon>Hyphomicrobiales</taxon>
        <taxon>Methylobacteriaceae</taxon>
        <taxon>Methylobacterium</taxon>
    </lineage>
</organism>
<evidence type="ECO:0000256" key="2">
    <source>
        <dbReference type="SAM" id="MobiDB-lite"/>
    </source>
</evidence>
<dbReference type="PROSITE" id="PS00674">
    <property type="entry name" value="AAA"/>
    <property type="match status" value="1"/>
</dbReference>
<keyword evidence="1" id="KW-0547">Nucleotide-binding</keyword>
<dbReference type="Pfam" id="PF00004">
    <property type="entry name" value="AAA"/>
    <property type="match status" value="1"/>
</dbReference>
<comment type="caution">
    <text evidence="4">The sequence shown here is derived from an EMBL/GenBank/DDBJ whole genome shotgun (WGS) entry which is preliminary data.</text>
</comment>
<dbReference type="CDD" id="cd19481">
    <property type="entry name" value="RecA-like_protease"/>
    <property type="match status" value="1"/>
</dbReference>
<dbReference type="RefSeq" id="WP_066925678.1">
    <property type="nucleotide sequence ID" value="NZ_JAJALK010000004.1"/>
</dbReference>
<dbReference type="InterPro" id="IPR037219">
    <property type="entry name" value="Peptidase_M41-like"/>
</dbReference>
<evidence type="ECO:0000313" key="4">
    <source>
        <dbReference type="EMBL" id="MDQ0543448.1"/>
    </source>
</evidence>
<gene>
    <name evidence="4" type="ORF">QO001_002374</name>
</gene>
<dbReference type="Proteomes" id="UP001223420">
    <property type="component" value="Unassembled WGS sequence"/>
</dbReference>
<dbReference type="SUPFAM" id="SSF52540">
    <property type="entry name" value="P-loop containing nucleoside triphosphate hydrolases"/>
    <property type="match status" value="1"/>
</dbReference>
<dbReference type="GO" id="GO:0030163">
    <property type="term" value="P:protein catabolic process"/>
    <property type="evidence" value="ECO:0007669"/>
    <property type="project" value="TreeGrafter"/>
</dbReference>
<dbReference type="SMART" id="SM00382">
    <property type="entry name" value="AAA"/>
    <property type="match status" value="1"/>
</dbReference>
<proteinExistence type="inferred from homology"/>
<dbReference type="GO" id="GO:0016887">
    <property type="term" value="F:ATP hydrolysis activity"/>
    <property type="evidence" value="ECO:0007669"/>
    <property type="project" value="InterPro"/>
</dbReference>
<dbReference type="AlphaFoldDB" id="A0AAJ1WXN3"/>
<dbReference type="SUPFAM" id="SSF140990">
    <property type="entry name" value="FtsH protease domain-like"/>
    <property type="match status" value="1"/>
</dbReference>
<dbReference type="GO" id="GO:0006508">
    <property type="term" value="P:proteolysis"/>
    <property type="evidence" value="ECO:0007669"/>
    <property type="project" value="InterPro"/>
</dbReference>
<dbReference type="Gene3D" id="1.10.8.60">
    <property type="match status" value="1"/>
</dbReference>
<dbReference type="InterPro" id="IPR003959">
    <property type="entry name" value="ATPase_AAA_core"/>
</dbReference>
<dbReference type="GO" id="GO:0005886">
    <property type="term" value="C:plasma membrane"/>
    <property type="evidence" value="ECO:0007669"/>
    <property type="project" value="TreeGrafter"/>
</dbReference>
<dbReference type="PANTHER" id="PTHR23076">
    <property type="entry name" value="METALLOPROTEASE M41 FTSH"/>
    <property type="match status" value="1"/>
</dbReference>
<comment type="similarity">
    <text evidence="1">Belongs to the AAA ATPase family.</text>
</comment>